<evidence type="ECO:0008006" key="3">
    <source>
        <dbReference type="Google" id="ProtNLM"/>
    </source>
</evidence>
<dbReference type="Gene3D" id="2.30.110.10">
    <property type="entry name" value="Electron Transport, Fmn-binding Protein, Chain A"/>
    <property type="match status" value="1"/>
</dbReference>
<gene>
    <name evidence="1" type="ORF">GCM10011314_00810</name>
</gene>
<dbReference type="SUPFAM" id="SSF50475">
    <property type="entry name" value="FMN-binding split barrel"/>
    <property type="match status" value="1"/>
</dbReference>
<sequence>MDTDTRPDPVPLPEGGMRALTTEESWDLLRQAVIGRLAVVHDDAPDIFPVNYTVDHGTIVLRTAGGTKYEAARNRPVAFEVDGYDLDRAEAWSVVARGKAVEVRDVDDSIAVMSLPLMPWAEGSKPHLMRLVPDTVTGRRIRVVGGARRP</sequence>
<name>A0A8H9KQY1_9MICO</name>
<reference evidence="1" key="2">
    <citation type="submission" date="2020-09" db="EMBL/GenBank/DDBJ databases">
        <authorList>
            <person name="Sun Q."/>
            <person name="Zhou Y."/>
        </authorList>
    </citation>
    <scope>NUCLEOTIDE SEQUENCE</scope>
    <source>
        <strain evidence="1">CGMCC 1.10749</strain>
    </source>
</reference>
<evidence type="ECO:0000313" key="2">
    <source>
        <dbReference type="Proteomes" id="UP000628079"/>
    </source>
</evidence>
<accession>A0A8H9KQY1</accession>
<dbReference type="Pfam" id="PF12900">
    <property type="entry name" value="Pyridox_ox_2"/>
    <property type="match status" value="1"/>
</dbReference>
<dbReference type="EMBL" id="BMEA01000001">
    <property type="protein sequence ID" value="GGB65453.1"/>
    <property type="molecule type" value="Genomic_DNA"/>
</dbReference>
<dbReference type="InterPro" id="IPR012349">
    <property type="entry name" value="Split_barrel_FMN-bd"/>
</dbReference>
<reference evidence="1" key="1">
    <citation type="journal article" date="2014" name="Int. J. Syst. Evol. Microbiol.">
        <title>Complete genome sequence of Corynebacterium casei LMG S-19264T (=DSM 44701T), isolated from a smear-ripened cheese.</title>
        <authorList>
            <consortium name="US DOE Joint Genome Institute (JGI-PGF)"/>
            <person name="Walter F."/>
            <person name="Albersmeier A."/>
            <person name="Kalinowski J."/>
            <person name="Ruckert C."/>
        </authorList>
    </citation>
    <scope>NUCLEOTIDE SEQUENCE</scope>
    <source>
        <strain evidence="1">CGMCC 1.10749</strain>
    </source>
</reference>
<proteinExistence type="predicted"/>
<dbReference type="Proteomes" id="UP000628079">
    <property type="component" value="Unassembled WGS sequence"/>
</dbReference>
<comment type="caution">
    <text evidence="1">The sequence shown here is derived from an EMBL/GenBank/DDBJ whole genome shotgun (WGS) entry which is preliminary data.</text>
</comment>
<dbReference type="AlphaFoldDB" id="A0A8H9KQY1"/>
<evidence type="ECO:0000313" key="1">
    <source>
        <dbReference type="EMBL" id="GGB65453.1"/>
    </source>
</evidence>
<dbReference type="InterPro" id="IPR024747">
    <property type="entry name" value="Pyridox_Oxase-rel"/>
</dbReference>
<protein>
    <recommendedName>
        <fullName evidence="3">Pyridoxamine 5'-phosphate oxidase family protein</fullName>
    </recommendedName>
</protein>
<organism evidence="1 2">
    <name type="scientific">Knoellia flava</name>
    <dbReference type="NCBI Taxonomy" id="913969"/>
    <lineage>
        <taxon>Bacteria</taxon>
        <taxon>Bacillati</taxon>
        <taxon>Actinomycetota</taxon>
        <taxon>Actinomycetes</taxon>
        <taxon>Micrococcales</taxon>
        <taxon>Intrasporangiaceae</taxon>
        <taxon>Knoellia</taxon>
    </lineage>
</organism>
<dbReference type="RefSeq" id="WP_198030740.1">
    <property type="nucleotide sequence ID" value="NZ_BMEA01000001.1"/>
</dbReference>